<organism evidence="2 3">
    <name type="scientific">Peribacillus deserti</name>
    <dbReference type="NCBI Taxonomy" id="673318"/>
    <lineage>
        <taxon>Bacteria</taxon>
        <taxon>Bacillati</taxon>
        <taxon>Bacillota</taxon>
        <taxon>Bacilli</taxon>
        <taxon>Bacillales</taxon>
        <taxon>Bacillaceae</taxon>
        <taxon>Peribacillus</taxon>
    </lineage>
</organism>
<gene>
    <name evidence="2" type="ORF">CUU66_19290</name>
</gene>
<protein>
    <submittedName>
        <fullName evidence="2">Peptidase</fullName>
    </submittedName>
</protein>
<proteinExistence type="predicted"/>
<dbReference type="RefSeq" id="WP_101645027.1">
    <property type="nucleotide sequence ID" value="NZ_PGUY01000062.1"/>
</dbReference>
<sequence length="157" mass="18130">MKKWIIFSSLAIICLCALSAVVYFKAMEPKRSAFQKAESAAIKKGLAQAESFYLYNGTETYYVAVGRAKDGKKRVYWIPEKKGKEIIAMDYSSGKSKNDIIRLVNQELKPDKIISVKLGMENDVPLWEVVYQNGSKQMNYEYFDFESGEWLKYYRSI</sequence>
<evidence type="ECO:0000259" key="1">
    <source>
        <dbReference type="Pfam" id="PF17881"/>
    </source>
</evidence>
<dbReference type="EMBL" id="PGUY01000062">
    <property type="protein sequence ID" value="PLT28362.1"/>
    <property type="molecule type" value="Genomic_DNA"/>
</dbReference>
<reference evidence="2 3" key="1">
    <citation type="submission" date="2017-11" db="EMBL/GenBank/DDBJ databases">
        <title>Comparitive Functional Genomics of Dry Heat Resistant strains isolated from the Viking Spacecraft.</title>
        <authorList>
            <person name="Seuylemezian A."/>
            <person name="Cooper K."/>
            <person name="Vaishampayan P."/>
        </authorList>
    </citation>
    <scope>NUCLEOTIDE SEQUENCE [LARGE SCALE GENOMIC DNA]</scope>
    <source>
        <strain evidence="2 3">V1-29</strain>
    </source>
</reference>
<accession>A0A2N5M1Z1</accession>
<comment type="caution">
    <text evidence="2">The sequence shown here is derived from an EMBL/GenBank/DDBJ whole genome shotgun (WGS) entry which is preliminary data.</text>
</comment>
<dbReference type="SUPFAM" id="SSF54403">
    <property type="entry name" value="Cystatin/monellin"/>
    <property type="match status" value="2"/>
</dbReference>
<dbReference type="InterPro" id="IPR046350">
    <property type="entry name" value="Cystatin_sf"/>
</dbReference>
<dbReference type="Pfam" id="PF17881">
    <property type="entry name" value="TseB"/>
    <property type="match status" value="1"/>
</dbReference>
<evidence type="ECO:0000313" key="2">
    <source>
        <dbReference type="EMBL" id="PLT28362.1"/>
    </source>
</evidence>
<dbReference type="OrthoDB" id="2381181at2"/>
<dbReference type="InterPro" id="IPR041401">
    <property type="entry name" value="TseB-like_dom"/>
</dbReference>
<evidence type="ECO:0000313" key="3">
    <source>
        <dbReference type="Proteomes" id="UP000234748"/>
    </source>
</evidence>
<dbReference type="AlphaFoldDB" id="A0A2N5M1Z1"/>
<name>A0A2N5M1Z1_9BACI</name>
<dbReference type="Proteomes" id="UP000234748">
    <property type="component" value="Unassembled WGS sequence"/>
</dbReference>
<keyword evidence="3" id="KW-1185">Reference proteome</keyword>
<dbReference type="Gene3D" id="3.10.450.40">
    <property type="match status" value="2"/>
</dbReference>
<feature type="domain" description="Cell wall elongation regulator TseB-like" evidence="1">
    <location>
        <begin position="36"/>
        <end position="79"/>
    </location>
</feature>